<evidence type="ECO:0000313" key="2">
    <source>
        <dbReference type="EMBL" id="KAG7441505.1"/>
    </source>
</evidence>
<feature type="transmembrane region" description="Helical" evidence="1">
    <location>
        <begin position="66"/>
        <end position="84"/>
    </location>
</feature>
<sequence>MPTPETQTQHDYNTEVPYTKGRPLYARNSWFGRFRPRPQMQQINLPGGAAYRTISGILGFKEQQSLLLYFIFGGALLGYCLYHAPMMNPKTMEKLTVPGEWFGFSKHGFKVAYSMHIFLSVIGGIFVLLQFIPAIRRRAILLHRMNGYFVLLCLIPANVSGGIAGYRSFGGEINAQSAYYTLGIAVVLCFSAGLFNVKSNTREHRRWMIRGVIIFSCAITTRIIVVVARLVVTDIGNYHAIFRCDDLLSVLTDLSTVSQQYPSCVADGVDISKTYVAVVADARGGSLGFGSSTRVTQGMALWYAMLTHGVMCEIYLHMTQDANYVRREFVLEPRLDSTMDLSYSPQ</sequence>
<keyword evidence="3" id="KW-1185">Reference proteome</keyword>
<dbReference type="GeneID" id="66109534"/>
<keyword evidence="1" id="KW-0812">Transmembrane</keyword>
<dbReference type="Proteomes" id="UP000812287">
    <property type="component" value="Unassembled WGS sequence"/>
</dbReference>
<evidence type="ECO:0008006" key="4">
    <source>
        <dbReference type="Google" id="ProtNLM"/>
    </source>
</evidence>
<evidence type="ECO:0000256" key="1">
    <source>
        <dbReference type="SAM" id="Phobius"/>
    </source>
</evidence>
<proteinExistence type="predicted"/>
<dbReference type="InterPro" id="IPR018750">
    <property type="entry name" value="DUF2306_membrane"/>
</dbReference>
<comment type="caution">
    <text evidence="2">The sequence shown here is derived from an EMBL/GenBank/DDBJ whole genome shotgun (WGS) entry which is preliminary data.</text>
</comment>
<keyword evidence="1" id="KW-0472">Membrane</keyword>
<feature type="transmembrane region" description="Helical" evidence="1">
    <location>
        <begin position="111"/>
        <end position="135"/>
    </location>
</feature>
<name>A0A9P7VJ65_9AGAR</name>
<dbReference type="OrthoDB" id="193478at2759"/>
<dbReference type="Pfam" id="PF10067">
    <property type="entry name" value="DUF2306"/>
    <property type="match status" value="1"/>
</dbReference>
<protein>
    <recommendedName>
        <fullName evidence="4">DUF2306 domain-containing protein</fullName>
    </recommendedName>
</protein>
<dbReference type="RefSeq" id="XP_043035005.1">
    <property type="nucleotide sequence ID" value="XM_043187237.1"/>
</dbReference>
<feature type="transmembrane region" description="Helical" evidence="1">
    <location>
        <begin position="147"/>
        <end position="166"/>
    </location>
</feature>
<keyword evidence="1" id="KW-1133">Transmembrane helix</keyword>
<feature type="transmembrane region" description="Helical" evidence="1">
    <location>
        <begin position="300"/>
        <end position="318"/>
    </location>
</feature>
<feature type="transmembrane region" description="Helical" evidence="1">
    <location>
        <begin position="178"/>
        <end position="197"/>
    </location>
</feature>
<evidence type="ECO:0000313" key="3">
    <source>
        <dbReference type="Proteomes" id="UP000812287"/>
    </source>
</evidence>
<reference evidence="2" key="1">
    <citation type="submission" date="2020-11" db="EMBL/GenBank/DDBJ databases">
        <title>Adaptations for nitrogen fixation in a non-lichenized fungal sporocarp promotes dispersal by wood-feeding termites.</title>
        <authorList>
            <consortium name="DOE Joint Genome Institute"/>
            <person name="Koch R.A."/>
            <person name="Yoon G."/>
            <person name="Arayal U."/>
            <person name="Lail K."/>
            <person name="Amirebrahimi M."/>
            <person name="Labutti K."/>
            <person name="Lipzen A."/>
            <person name="Riley R."/>
            <person name="Barry K."/>
            <person name="Henrissat B."/>
            <person name="Grigoriev I.V."/>
            <person name="Herr J.R."/>
            <person name="Aime M.C."/>
        </authorList>
    </citation>
    <scope>NUCLEOTIDE SEQUENCE</scope>
    <source>
        <strain evidence="2">MCA 3950</strain>
    </source>
</reference>
<dbReference type="EMBL" id="MU250559">
    <property type="protein sequence ID" value="KAG7441505.1"/>
    <property type="molecule type" value="Genomic_DNA"/>
</dbReference>
<dbReference type="AlphaFoldDB" id="A0A9P7VJ65"/>
<feature type="transmembrane region" description="Helical" evidence="1">
    <location>
        <begin position="209"/>
        <end position="232"/>
    </location>
</feature>
<organism evidence="2 3">
    <name type="scientific">Guyanagaster necrorhizus</name>
    <dbReference type="NCBI Taxonomy" id="856835"/>
    <lineage>
        <taxon>Eukaryota</taxon>
        <taxon>Fungi</taxon>
        <taxon>Dikarya</taxon>
        <taxon>Basidiomycota</taxon>
        <taxon>Agaricomycotina</taxon>
        <taxon>Agaricomycetes</taxon>
        <taxon>Agaricomycetidae</taxon>
        <taxon>Agaricales</taxon>
        <taxon>Marasmiineae</taxon>
        <taxon>Physalacriaceae</taxon>
        <taxon>Guyanagaster</taxon>
    </lineage>
</organism>
<gene>
    <name evidence="2" type="ORF">BT62DRAFT_937018</name>
</gene>
<accession>A0A9P7VJ65</accession>